<dbReference type="GO" id="GO:0008934">
    <property type="term" value="F:inositol monophosphate 1-phosphatase activity"/>
    <property type="evidence" value="ECO:0007669"/>
    <property type="project" value="InterPro"/>
</dbReference>
<accession>A0A1H7FIG6</accession>
<feature type="binding site" evidence="5">
    <location>
        <position position="87"/>
    </location>
    <ligand>
        <name>Mg(2+)</name>
        <dbReference type="ChEBI" id="CHEBI:18420"/>
        <label>1</label>
        <note>catalytic</note>
    </ligand>
</feature>
<keyword evidence="5 6" id="KW-0460">Magnesium</keyword>
<gene>
    <name evidence="7" type="ORF">SAMN04488526_0124</name>
</gene>
<dbReference type="RefSeq" id="WP_092758799.1">
    <property type="nucleotide sequence ID" value="NZ_FNZQ01000001.1"/>
</dbReference>
<evidence type="ECO:0000256" key="6">
    <source>
        <dbReference type="RuleBase" id="RU364068"/>
    </source>
</evidence>
<dbReference type="PRINTS" id="PR00377">
    <property type="entry name" value="IMPHPHTASES"/>
</dbReference>
<dbReference type="PRINTS" id="PR01959">
    <property type="entry name" value="SBIMPHPHTASE"/>
</dbReference>
<comment type="similarity">
    <text evidence="3 6">Belongs to the inositol monophosphatase superfamily.</text>
</comment>
<comment type="catalytic activity">
    <reaction evidence="1 6">
        <text>a myo-inositol phosphate + H2O = myo-inositol + phosphate</text>
        <dbReference type="Rhea" id="RHEA:24056"/>
        <dbReference type="ChEBI" id="CHEBI:15377"/>
        <dbReference type="ChEBI" id="CHEBI:17268"/>
        <dbReference type="ChEBI" id="CHEBI:43474"/>
        <dbReference type="ChEBI" id="CHEBI:84139"/>
        <dbReference type="EC" id="3.1.3.25"/>
    </reaction>
</comment>
<evidence type="ECO:0000256" key="1">
    <source>
        <dbReference type="ARBA" id="ARBA00001033"/>
    </source>
</evidence>
<dbReference type="Gene3D" id="3.30.540.10">
    <property type="entry name" value="Fructose-1,6-Bisphosphatase, subunit A, domain 1"/>
    <property type="match status" value="1"/>
</dbReference>
<evidence type="ECO:0000313" key="7">
    <source>
        <dbReference type="EMBL" id="SEK25811.1"/>
    </source>
</evidence>
<sequence length="263" mass="28583">MQGSANLNVMIKTARKAGRALLKDFGEVEALQVSANGPRDFTNKAVAKSEDILRADLENARPNYGFQALSGSVEGTDPTRRWIITPLDGSVNYLHGIPHWAVSIALEHKGEVVSAVTYDPLRDELFWAEKGTGAWLDGRTRLRVSGRIALVECIFATGLPAAAEKYLPAAIKDLVQLLPVCAGVRQLGVPSLDLAHVAAGRFDGFWQRGMKPWEFATGILILREAGGFAEPIRDTQTMLQDGHVIGGSSAIFEKFSKIIRSTD</sequence>
<dbReference type="PANTHER" id="PTHR20854:SF4">
    <property type="entry name" value="INOSITOL-1-MONOPHOSPHATASE-RELATED"/>
    <property type="match status" value="1"/>
</dbReference>
<dbReference type="EMBL" id="FNZQ01000001">
    <property type="protein sequence ID" value="SEK25811.1"/>
    <property type="molecule type" value="Genomic_DNA"/>
</dbReference>
<dbReference type="InterPro" id="IPR033942">
    <property type="entry name" value="IMPase"/>
</dbReference>
<keyword evidence="4 6" id="KW-0378">Hydrolase</keyword>
<dbReference type="Proteomes" id="UP000199283">
    <property type="component" value="Unassembled WGS sequence"/>
</dbReference>
<feature type="binding site" evidence="5">
    <location>
        <position position="88"/>
    </location>
    <ligand>
        <name>Mg(2+)</name>
        <dbReference type="ChEBI" id="CHEBI:18420"/>
        <label>1</label>
        <note>catalytic</note>
    </ligand>
</feature>
<evidence type="ECO:0000256" key="5">
    <source>
        <dbReference type="PIRSR" id="PIRSR600760-2"/>
    </source>
</evidence>
<keyword evidence="8" id="KW-1185">Reference proteome</keyword>
<evidence type="ECO:0000256" key="2">
    <source>
        <dbReference type="ARBA" id="ARBA00001946"/>
    </source>
</evidence>
<dbReference type="InterPro" id="IPR000760">
    <property type="entry name" value="Inositol_monophosphatase-like"/>
</dbReference>
<dbReference type="InterPro" id="IPR022337">
    <property type="entry name" value="Inositol_monophosphatase_SuhB"/>
</dbReference>
<dbReference type="GO" id="GO:0046872">
    <property type="term" value="F:metal ion binding"/>
    <property type="evidence" value="ECO:0007669"/>
    <property type="project" value="UniProtKB-KW"/>
</dbReference>
<dbReference type="GO" id="GO:0007165">
    <property type="term" value="P:signal transduction"/>
    <property type="evidence" value="ECO:0007669"/>
    <property type="project" value="TreeGrafter"/>
</dbReference>
<dbReference type="GO" id="GO:0006020">
    <property type="term" value="P:inositol metabolic process"/>
    <property type="evidence" value="ECO:0007669"/>
    <property type="project" value="TreeGrafter"/>
</dbReference>
<reference evidence="7 8" key="1">
    <citation type="submission" date="2016-10" db="EMBL/GenBank/DDBJ databases">
        <authorList>
            <person name="de Groot N.N."/>
        </authorList>
    </citation>
    <scope>NUCLEOTIDE SEQUENCE [LARGE SCALE GENOMIC DNA]</scope>
    <source>
        <strain evidence="7 8">DSM 14858</strain>
    </source>
</reference>
<protein>
    <recommendedName>
        <fullName evidence="6">Inositol-1-monophosphatase</fullName>
        <ecNumber evidence="6">3.1.3.25</ecNumber>
    </recommendedName>
</protein>
<dbReference type="Pfam" id="PF00459">
    <property type="entry name" value="Inositol_P"/>
    <property type="match status" value="1"/>
</dbReference>
<dbReference type="EC" id="3.1.3.25" evidence="6"/>
<dbReference type="STRING" id="188906.SAMN04488526_0124"/>
<dbReference type="AlphaFoldDB" id="A0A1H7FIG6"/>
<organism evidence="7 8">
    <name type="scientific">Jannaschia helgolandensis</name>
    <dbReference type="NCBI Taxonomy" id="188906"/>
    <lineage>
        <taxon>Bacteria</taxon>
        <taxon>Pseudomonadati</taxon>
        <taxon>Pseudomonadota</taxon>
        <taxon>Alphaproteobacteria</taxon>
        <taxon>Rhodobacterales</taxon>
        <taxon>Roseobacteraceae</taxon>
        <taxon>Jannaschia</taxon>
    </lineage>
</organism>
<dbReference type="PANTHER" id="PTHR20854">
    <property type="entry name" value="INOSITOL MONOPHOSPHATASE"/>
    <property type="match status" value="1"/>
</dbReference>
<evidence type="ECO:0000313" key="8">
    <source>
        <dbReference type="Proteomes" id="UP000199283"/>
    </source>
</evidence>
<dbReference type="CDD" id="cd01639">
    <property type="entry name" value="IMPase"/>
    <property type="match status" value="1"/>
</dbReference>
<keyword evidence="5 6" id="KW-0479">Metal-binding</keyword>
<dbReference type="SUPFAM" id="SSF56655">
    <property type="entry name" value="Carbohydrate phosphatase"/>
    <property type="match status" value="1"/>
</dbReference>
<dbReference type="Gene3D" id="3.40.190.80">
    <property type="match status" value="1"/>
</dbReference>
<comment type="cofactor">
    <cofactor evidence="2 5 6">
        <name>Mg(2+)</name>
        <dbReference type="ChEBI" id="CHEBI:18420"/>
    </cofactor>
</comment>
<proteinExistence type="inferred from homology"/>
<dbReference type="OrthoDB" id="9785695at2"/>
<evidence type="ECO:0000256" key="3">
    <source>
        <dbReference type="ARBA" id="ARBA00009759"/>
    </source>
</evidence>
<evidence type="ECO:0000256" key="4">
    <source>
        <dbReference type="ARBA" id="ARBA00022801"/>
    </source>
</evidence>
<name>A0A1H7FIG6_9RHOB</name>